<reference evidence="2" key="1">
    <citation type="submission" date="2020-05" db="EMBL/GenBank/DDBJ databases">
        <title>Genomic Encyclopedia of Type Strains, Phase IV (KMG-V): Genome sequencing to study the core and pangenomes of soil and plant-associated prokaryotes.</title>
        <authorList>
            <person name="Whitman W."/>
        </authorList>
    </citation>
    <scope>NUCLEOTIDE SEQUENCE</scope>
    <source>
        <strain evidence="2">16F</strain>
    </source>
</reference>
<dbReference type="Pfam" id="PF00583">
    <property type="entry name" value="Acetyltransf_1"/>
    <property type="match status" value="1"/>
</dbReference>
<organism evidence="2 3">
    <name type="scientific">Frigoriflavimonas asaccharolytica</name>
    <dbReference type="NCBI Taxonomy" id="2735899"/>
    <lineage>
        <taxon>Bacteria</taxon>
        <taxon>Pseudomonadati</taxon>
        <taxon>Bacteroidota</taxon>
        <taxon>Flavobacteriia</taxon>
        <taxon>Flavobacteriales</taxon>
        <taxon>Weeksellaceae</taxon>
        <taxon>Frigoriflavimonas</taxon>
    </lineage>
</organism>
<keyword evidence="3" id="KW-1185">Reference proteome</keyword>
<evidence type="ECO:0000313" key="2">
    <source>
        <dbReference type="EMBL" id="NRS93661.1"/>
    </source>
</evidence>
<dbReference type="AlphaFoldDB" id="A0A8J8K9I0"/>
<keyword evidence="2" id="KW-0689">Ribosomal protein</keyword>
<evidence type="ECO:0000259" key="1">
    <source>
        <dbReference type="PROSITE" id="PS51186"/>
    </source>
</evidence>
<sequence>MEFIQIQDATSERAERIYSHYSQTFPEDERRDLKQFSQLFENKNVEIFGIFFTNKFVGYSIIWTLSDFSFMEHFEIFSEHQNQNFGSTFLKNITEKHPHLILETEPKDLNEDAQKRIKFYERNGFFILQEDYIQPPYSEDKKPITLWLMANYHPQKLEFVKENIYDVVYR</sequence>
<dbReference type="SUPFAM" id="SSF55729">
    <property type="entry name" value="Acyl-CoA N-acyltransferases (Nat)"/>
    <property type="match status" value="1"/>
</dbReference>
<keyword evidence="2" id="KW-0687">Ribonucleoprotein</keyword>
<dbReference type="InterPro" id="IPR000182">
    <property type="entry name" value="GNAT_dom"/>
</dbReference>
<accession>A0A8J8K9I0</accession>
<feature type="domain" description="N-acetyltransferase" evidence="1">
    <location>
        <begin position="4"/>
        <end position="144"/>
    </location>
</feature>
<dbReference type="RefSeq" id="WP_173780212.1">
    <property type="nucleotide sequence ID" value="NZ_JABSNO010000025.1"/>
</dbReference>
<dbReference type="PROSITE" id="PS51186">
    <property type="entry name" value="GNAT"/>
    <property type="match status" value="1"/>
</dbReference>
<evidence type="ECO:0000313" key="3">
    <source>
        <dbReference type="Proteomes" id="UP000610746"/>
    </source>
</evidence>
<dbReference type="Proteomes" id="UP000610746">
    <property type="component" value="Unassembled WGS sequence"/>
</dbReference>
<comment type="caution">
    <text evidence="2">The sequence shown here is derived from an EMBL/GenBank/DDBJ whole genome shotgun (WGS) entry which is preliminary data.</text>
</comment>
<name>A0A8J8K9I0_9FLAO</name>
<dbReference type="GO" id="GO:0016747">
    <property type="term" value="F:acyltransferase activity, transferring groups other than amino-acyl groups"/>
    <property type="evidence" value="ECO:0007669"/>
    <property type="project" value="InterPro"/>
</dbReference>
<gene>
    <name evidence="2" type="ORF">HNQ03_002752</name>
</gene>
<dbReference type="InterPro" id="IPR016181">
    <property type="entry name" value="Acyl_CoA_acyltransferase"/>
</dbReference>
<protein>
    <submittedName>
        <fullName evidence="2">Ribosomal protein S18 acetylase RimI-like enzyme</fullName>
    </submittedName>
</protein>
<dbReference type="GO" id="GO:0005840">
    <property type="term" value="C:ribosome"/>
    <property type="evidence" value="ECO:0007669"/>
    <property type="project" value="UniProtKB-KW"/>
</dbReference>
<dbReference type="Gene3D" id="3.40.630.30">
    <property type="match status" value="1"/>
</dbReference>
<proteinExistence type="predicted"/>
<dbReference type="EMBL" id="JABSNO010000025">
    <property type="protein sequence ID" value="NRS93661.1"/>
    <property type="molecule type" value="Genomic_DNA"/>
</dbReference>